<gene>
    <name evidence="1" type="ORF">FOZ62_021402</name>
</gene>
<reference evidence="1 2" key="1">
    <citation type="submission" date="2020-04" db="EMBL/GenBank/DDBJ databases">
        <title>Perkinsus olseni comparative genomics.</title>
        <authorList>
            <person name="Bogema D.R."/>
        </authorList>
    </citation>
    <scope>NUCLEOTIDE SEQUENCE [LARGE SCALE GENOMIC DNA]</scope>
    <source>
        <strain evidence="1">ATCC PRA-205</strain>
    </source>
</reference>
<accession>A0A7J6SEA7</accession>
<feature type="non-terminal residue" evidence="1">
    <location>
        <position position="1"/>
    </location>
</feature>
<dbReference type="EMBL" id="JABANM010015399">
    <property type="protein sequence ID" value="KAF4731143.1"/>
    <property type="molecule type" value="Genomic_DNA"/>
</dbReference>
<dbReference type="Proteomes" id="UP000574390">
    <property type="component" value="Unassembled WGS sequence"/>
</dbReference>
<protein>
    <submittedName>
        <fullName evidence="1">Uncharacterized protein</fullName>
    </submittedName>
</protein>
<evidence type="ECO:0000313" key="1">
    <source>
        <dbReference type="EMBL" id="KAF4731143.1"/>
    </source>
</evidence>
<feature type="non-terminal residue" evidence="1">
    <location>
        <position position="124"/>
    </location>
</feature>
<organism evidence="1 2">
    <name type="scientific">Perkinsus olseni</name>
    <name type="common">Perkinsus atlanticus</name>
    <dbReference type="NCBI Taxonomy" id="32597"/>
    <lineage>
        <taxon>Eukaryota</taxon>
        <taxon>Sar</taxon>
        <taxon>Alveolata</taxon>
        <taxon>Perkinsozoa</taxon>
        <taxon>Perkinsea</taxon>
        <taxon>Perkinsida</taxon>
        <taxon>Perkinsidae</taxon>
        <taxon>Perkinsus</taxon>
    </lineage>
</organism>
<name>A0A7J6SEA7_PEROL</name>
<sequence length="124" mass="13979">VVDGVDCPVDRAHELGAWRPDASRFITDLVETSDFVVRRLGAATDSLLPAFWEVEWKWRSTPPARHLMPPDYGTAKYGDRLQAMWRAAVEEWIAEGWLVPSSLSDLHATSPLMLVPQEHKLSTP</sequence>
<evidence type="ECO:0000313" key="2">
    <source>
        <dbReference type="Proteomes" id="UP000574390"/>
    </source>
</evidence>
<comment type="caution">
    <text evidence="1">The sequence shown here is derived from an EMBL/GenBank/DDBJ whole genome shotgun (WGS) entry which is preliminary data.</text>
</comment>
<proteinExistence type="predicted"/>
<dbReference type="AlphaFoldDB" id="A0A7J6SEA7"/>